<evidence type="ECO:0000256" key="1">
    <source>
        <dbReference type="ARBA" id="ARBA00022618"/>
    </source>
</evidence>
<evidence type="ECO:0000313" key="6">
    <source>
        <dbReference type="EMBL" id="RLY01786.1"/>
    </source>
</evidence>
<dbReference type="RefSeq" id="WP_121836210.1">
    <property type="nucleotide sequence ID" value="NZ_CP163513.1"/>
</dbReference>
<keyword evidence="2 5" id="KW-0159">Chromosome partition</keyword>
<name>A0A3L9DJP6_9STRE</name>
<comment type="subcellular location">
    <subcellularLocation>
        <location evidence="5">Cytoplasm</location>
    </subcellularLocation>
    <text evidence="5">Associated with two foci at the outer edges of the nucleoid region in young cells, and at four foci within both cell halves in older cells.</text>
</comment>
<keyword evidence="3 5" id="KW-0131">Cell cycle</keyword>
<dbReference type="InterPro" id="IPR003768">
    <property type="entry name" value="ScpA"/>
</dbReference>
<dbReference type="AlphaFoldDB" id="A0A3L9DJP6"/>
<evidence type="ECO:0000256" key="5">
    <source>
        <dbReference type="HAMAP-Rule" id="MF_01805"/>
    </source>
</evidence>
<keyword evidence="7" id="KW-1185">Reference proteome</keyword>
<dbReference type="Gene3D" id="1.10.10.580">
    <property type="entry name" value="Structural maintenance of chromosome 1. Chain E"/>
    <property type="match status" value="1"/>
</dbReference>
<accession>A0A3L9DJP6</accession>
<dbReference type="EMBL" id="RCVM01000022">
    <property type="protein sequence ID" value="RLY01786.1"/>
    <property type="molecule type" value="Genomic_DNA"/>
</dbReference>
<dbReference type="GO" id="GO:0006260">
    <property type="term" value="P:DNA replication"/>
    <property type="evidence" value="ECO:0007669"/>
    <property type="project" value="UniProtKB-UniRule"/>
</dbReference>
<sequence>MDIKLKDFEGPLDLLLHLVSKYEMDIYDVPIVEVIEQYLAYIETLQAMRLEVAGEYMLMASQLMLIKSRKLLPKIVEAEPEADDPELDLLSQIEEYRKYKLLSQELAVQHDVRAQHFSKPKQELIYDDVTLNHDRTAIDLFLAFSQIMAKKQAEIRNSHTTIARDDYRIEDLMVFVEEKLAQKSQLHLSELFDQATDKQEVITIFLATLELIKVQKVLVSQDENFGEIILTKGGEDA</sequence>
<dbReference type="PANTHER" id="PTHR33969">
    <property type="entry name" value="SEGREGATION AND CONDENSATION PROTEIN A"/>
    <property type="match status" value="1"/>
</dbReference>
<dbReference type="Pfam" id="PF02616">
    <property type="entry name" value="SMC_ScpA"/>
    <property type="match status" value="1"/>
</dbReference>
<dbReference type="GO" id="GO:0007059">
    <property type="term" value="P:chromosome segregation"/>
    <property type="evidence" value="ECO:0007669"/>
    <property type="project" value="UniProtKB-UniRule"/>
</dbReference>
<dbReference type="OrthoDB" id="9811016at2"/>
<dbReference type="NCBIfam" id="NF000993">
    <property type="entry name" value="PRK00104.1-2"/>
    <property type="match status" value="1"/>
</dbReference>
<dbReference type="PANTHER" id="PTHR33969:SF2">
    <property type="entry name" value="SEGREGATION AND CONDENSATION PROTEIN A"/>
    <property type="match status" value="1"/>
</dbReference>
<protein>
    <recommendedName>
        <fullName evidence="4 5">Segregation and condensation protein A</fullName>
    </recommendedName>
</protein>
<comment type="similarity">
    <text evidence="5">Belongs to the ScpA family.</text>
</comment>
<evidence type="ECO:0000256" key="3">
    <source>
        <dbReference type="ARBA" id="ARBA00023306"/>
    </source>
</evidence>
<evidence type="ECO:0000313" key="7">
    <source>
        <dbReference type="Proteomes" id="UP000279194"/>
    </source>
</evidence>
<dbReference type="GO" id="GO:0051301">
    <property type="term" value="P:cell division"/>
    <property type="evidence" value="ECO:0007669"/>
    <property type="project" value="UniProtKB-KW"/>
</dbReference>
<dbReference type="InterPro" id="IPR023093">
    <property type="entry name" value="ScpA-like_C"/>
</dbReference>
<proteinExistence type="inferred from homology"/>
<reference evidence="6 7" key="1">
    <citation type="submission" date="2018-10" db="EMBL/GenBank/DDBJ databases">
        <title>Streptococcus hillyeri sp. nov., isolated from equine tracheal sample.</title>
        <authorList>
            <person name="Macfadyen A.C."/>
            <person name="Waller A."/>
            <person name="Paterson G.K."/>
        </authorList>
    </citation>
    <scope>NUCLEOTIDE SEQUENCE [LARGE SCALE GENOMIC DNA]</scope>
    <source>
        <strain evidence="6 7">28462</strain>
    </source>
</reference>
<keyword evidence="5" id="KW-0963">Cytoplasm</keyword>
<dbReference type="GO" id="GO:0005737">
    <property type="term" value="C:cytoplasm"/>
    <property type="evidence" value="ECO:0007669"/>
    <property type="project" value="UniProtKB-SubCell"/>
</dbReference>
<organism evidence="6 7">
    <name type="scientific">Streptococcus hillyeri</name>
    <dbReference type="NCBI Taxonomy" id="2282420"/>
    <lineage>
        <taxon>Bacteria</taxon>
        <taxon>Bacillati</taxon>
        <taxon>Bacillota</taxon>
        <taxon>Bacilli</taxon>
        <taxon>Lactobacillales</taxon>
        <taxon>Streptococcaceae</taxon>
        <taxon>Streptococcus</taxon>
    </lineage>
</organism>
<dbReference type="Proteomes" id="UP000279194">
    <property type="component" value="Unassembled WGS sequence"/>
</dbReference>
<comment type="function">
    <text evidence="5">Participates in chromosomal partition during cell division. May act via the formation of a condensin-like complex containing Smc and ScpB that pull DNA away from mid-cell into both cell halves.</text>
</comment>
<dbReference type="Gene3D" id="6.10.250.2410">
    <property type="match status" value="1"/>
</dbReference>
<gene>
    <name evidence="5" type="primary">scpA</name>
    <name evidence="6" type="ORF">EAF07_08920</name>
</gene>
<keyword evidence="1 5" id="KW-0132">Cell division</keyword>
<comment type="subunit">
    <text evidence="5">Component of a cohesin-like complex composed of ScpA, ScpB and the Smc homodimer, in which ScpA and ScpB bind to the head domain of Smc. The presence of the three proteins is required for the association of the complex with DNA.</text>
</comment>
<evidence type="ECO:0000256" key="2">
    <source>
        <dbReference type="ARBA" id="ARBA00022829"/>
    </source>
</evidence>
<evidence type="ECO:0000256" key="4">
    <source>
        <dbReference type="ARBA" id="ARBA00044777"/>
    </source>
</evidence>
<dbReference type="HAMAP" id="MF_01805">
    <property type="entry name" value="ScpA"/>
    <property type="match status" value="1"/>
</dbReference>
<comment type="caution">
    <text evidence="6">The sequence shown here is derived from an EMBL/GenBank/DDBJ whole genome shotgun (WGS) entry which is preliminary data.</text>
</comment>